<evidence type="ECO:0000256" key="3">
    <source>
        <dbReference type="SAM" id="SignalP"/>
    </source>
</evidence>
<dbReference type="AlphaFoldDB" id="A0A0U1P1H1"/>
<evidence type="ECO:0000256" key="2">
    <source>
        <dbReference type="SAM" id="Phobius"/>
    </source>
</evidence>
<sequence precursor="true">MIKKITVFFLGLLLLIPMNGLAATNSPVSIDLNYLVVSPAEDGSTVVSNMVNYTNTTGQDYKGDGNAEEVIKVTLPEGATNLNILDSKISYKKTDTGFVTTNPIPANQSVGLQYTYRIAKGKDIQIKIEYPVQIMQVLVPEGMGSVEFKGVESSNQGLYNFENKNYWVYSVEGIQLNQTFTMTYNKDKQPSADSAVQANTQSGNGKSSSTSNSVTRTAPAFHNPGHIRMWGESPLHNFNPHVFLIVLIAVIIAGISYYIYFRRKARLEEERLGADKEEKAFKHLMAKQKAIMEKIIELEETFGNGELTEDEYHAKLAAYKQHLVQVKVSLREFID</sequence>
<organism evidence="4 5">
    <name type="scientific">Neobacillus massiliamazoniensis</name>
    <dbReference type="NCBI Taxonomy" id="1499688"/>
    <lineage>
        <taxon>Bacteria</taxon>
        <taxon>Bacillati</taxon>
        <taxon>Bacillota</taxon>
        <taxon>Bacilli</taxon>
        <taxon>Bacillales</taxon>
        <taxon>Bacillaceae</taxon>
        <taxon>Neobacillus</taxon>
    </lineage>
</organism>
<feature type="transmembrane region" description="Helical" evidence="2">
    <location>
        <begin position="242"/>
        <end position="261"/>
    </location>
</feature>
<dbReference type="OrthoDB" id="1797693at2"/>
<feature type="chain" id="PRO_5006712502" description="SHOCT domain-containing protein" evidence="3">
    <location>
        <begin position="23"/>
        <end position="335"/>
    </location>
</feature>
<keyword evidence="3" id="KW-0732">Signal</keyword>
<dbReference type="Proteomes" id="UP000199087">
    <property type="component" value="Unassembled WGS sequence"/>
</dbReference>
<feature type="region of interest" description="Disordered" evidence="1">
    <location>
        <begin position="191"/>
        <end position="218"/>
    </location>
</feature>
<evidence type="ECO:0000313" key="4">
    <source>
        <dbReference type="EMBL" id="CRK84087.1"/>
    </source>
</evidence>
<protein>
    <recommendedName>
        <fullName evidence="6">SHOCT domain-containing protein</fullName>
    </recommendedName>
</protein>
<evidence type="ECO:0000313" key="5">
    <source>
        <dbReference type="Proteomes" id="UP000199087"/>
    </source>
</evidence>
<reference evidence="5" key="1">
    <citation type="submission" date="2015-05" db="EMBL/GenBank/DDBJ databases">
        <authorList>
            <person name="Urmite Genomes"/>
        </authorList>
    </citation>
    <scope>NUCLEOTIDE SEQUENCE [LARGE SCALE GENOMIC DNA]</scope>
    <source>
        <strain evidence="5">LF1</strain>
    </source>
</reference>
<keyword evidence="2" id="KW-0472">Membrane</keyword>
<name>A0A0U1P1H1_9BACI</name>
<dbReference type="STRING" id="1499688.BN000_04087"/>
<keyword evidence="5" id="KW-1185">Reference proteome</keyword>
<keyword evidence="2" id="KW-0812">Transmembrane</keyword>
<accession>A0A0U1P1H1</accession>
<evidence type="ECO:0000256" key="1">
    <source>
        <dbReference type="SAM" id="MobiDB-lite"/>
    </source>
</evidence>
<evidence type="ECO:0008006" key="6">
    <source>
        <dbReference type="Google" id="ProtNLM"/>
    </source>
</evidence>
<gene>
    <name evidence="4" type="ORF">BN000_04087</name>
</gene>
<proteinExistence type="predicted"/>
<keyword evidence="2" id="KW-1133">Transmembrane helix</keyword>
<feature type="signal peptide" evidence="3">
    <location>
        <begin position="1"/>
        <end position="22"/>
    </location>
</feature>
<feature type="compositionally biased region" description="Low complexity" evidence="1">
    <location>
        <begin position="199"/>
        <end position="213"/>
    </location>
</feature>
<dbReference type="RefSeq" id="WP_090637422.1">
    <property type="nucleotide sequence ID" value="NZ_CVRB01000004.1"/>
</dbReference>
<dbReference type="EMBL" id="CVRB01000004">
    <property type="protein sequence ID" value="CRK84087.1"/>
    <property type="molecule type" value="Genomic_DNA"/>
</dbReference>